<keyword evidence="1" id="KW-0732">Signal</keyword>
<proteinExistence type="predicted"/>
<protein>
    <submittedName>
        <fullName evidence="2">Uncharacterized protein</fullName>
    </submittedName>
</protein>
<accession>A0A849VTA6</accession>
<evidence type="ECO:0000256" key="1">
    <source>
        <dbReference type="SAM" id="SignalP"/>
    </source>
</evidence>
<dbReference type="RefSeq" id="WP_091950876.1">
    <property type="nucleotide sequence ID" value="NZ_JABUMX010000004.1"/>
</dbReference>
<gene>
    <name evidence="2" type="ORF">HQ945_16680</name>
</gene>
<evidence type="ECO:0000313" key="2">
    <source>
        <dbReference type="EMBL" id="NTS32896.1"/>
    </source>
</evidence>
<comment type="caution">
    <text evidence="2">The sequence shown here is derived from an EMBL/GenBank/DDBJ whole genome shotgun (WGS) entry which is preliminary data.</text>
</comment>
<name>A0A849VTA6_9HYPH</name>
<reference evidence="2 3" key="1">
    <citation type="submission" date="2020-05" db="EMBL/GenBank/DDBJ databases">
        <authorList>
            <person name="Kim M.K."/>
        </authorList>
    </citation>
    <scope>NUCLEOTIDE SEQUENCE [LARGE SCALE GENOMIC DNA]</scope>
    <source>
        <strain evidence="2 3">BT25</strain>
    </source>
</reference>
<feature type="chain" id="PRO_5032303262" evidence="1">
    <location>
        <begin position="17"/>
        <end position="116"/>
    </location>
</feature>
<dbReference type="EMBL" id="JABUMX010000004">
    <property type="protein sequence ID" value="NTS32896.1"/>
    <property type="molecule type" value="Genomic_DNA"/>
</dbReference>
<dbReference type="AlphaFoldDB" id="A0A849VTA6"/>
<sequence length="116" mass="11607">MRGAGALILLATFAMAGCQSTTGDDANAVPASTLPPGMAATATVGGGGAPTDLADLVNKPAKSAASQMTARGYASVSFQDNTAYWWNARTQVCASVVTANGKFQSIGTATARFCGQ</sequence>
<feature type="signal peptide" evidence="1">
    <location>
        <begin position="1"/>
        <end position="16"/>
    </location>
</feature>
<organism evidence="2 3">
    <name type="scientific">Phyllobacterium pellucidum</name>
    <dbReference type="NCBI Taxonomy" id="2740464"/>
    <lineage>
        <taxon>Bacteria</taxon>
        <taxon>Pseudomonadati</taxon>
        <taxon>Pseudomonadota</taxon>
        <taxon>Alphaproteobacteria</taxon>
        <taxon>Hyphomicrobiales</taxon>
        <taxon>Phyllobacteriaceae</taxon>
        <taxon>Phyllobacterium</taxon>
    </lineage>
</organism>
<evidence type="ECO:0000313" key="3">
    <source>
        <dbReference type="Proteomes" id="UP000550508"/>
    </source>
</evidence>
<keyword evidence="3" id="KW-1185">Reference proteome</keyword>
<dbReference type="Proteomes" id="UP000550508">
    <property type="component" value="Unassembled WGS sequence"/>
</dbReference>
<dbReference type="PROSITE" id="PS51257">
    <property type="entry name" value="PROKAR_LIPOPROTEIN"/>
    <property type="match status" value="1"/>
</dbReference>